<dbReference type="PROSITE" id="PS00060">
    <property type="entry name" value="ADH_IRON_2"/>
    <property type="match status" value="1"/>
</dbReference>
<name>B7AVA9_9FIRM</name>
<dbReference type="Pfam" id="PF25137">
    <property type="entry name" value="ADH_Fe_C"/>
    <property type="match status" value="1"/>
</dbReference>
<reference evidence="6 7" key="1">
    <citation type="submission" date="2008-11" db="EMBL/GenBank/DDBJ databases">
        <title>Draft genome sequence of Bacteroides pectinophilus (ATCC 43243).</title>
        <authorList>
            <person name="Sudarsanam P."/>
            <person name="Ley R."/>
            <person name="Guruge J."/>
            <person name="Turnbaugh P.J."/>
            <person name="Mahowald M."/>
            <person name="Liep D."/>
            <person name="Gordon J."/>
        </authorList>
    </citation>
    <scope>NUCLEOTIDE SEQUENCE [LARGE SCALE GENOMIC DNA]</scope>
    <source>
        <strain evidence="6 7">ATCC 43243</strain>
    </source>
</reference>
<feature type="domain" description="Alcohol dehydrogenase iron-type/glycerol dehydrogenase GldA" evidence="4">
    <location>
        <begin position="13"/>
        <end position="180"/>
    </location>
</feature>
<comment type="similarity">
    <text evidence="1">Belongs to the iron-containing alcohol dehydrogenase family.</text>
</comment>
<keyword evidence="2" id="KW-0560">Oxidoreductase</keyword>
<evidence type="ECO:0000313" key="6">
    <source>
        <dbReference type="EMBL" id="EEC56150.1"/>
    </source>
</evidence>
<proteinExistence type="inferred from homology"/>
<evidence type="ECO:0000259" key="5">
    <source>
        <dbReference type="Pfam" id="PF25137"/>
    </source>
</evidence>
<dbReference type="FunFam" id="1.20.1090.10:FF:000001">
    <property type="entry name" value="Aldehyde-alcohol dehydrogenase"/>
    <property type="match status" value="1"/>
</dbReference>
<dbReference type="Gene3D" id="3.40.50.1970">
    <property type="match status" value="1"/>
</dbReference>
<dbReference type="HOGENOM" id="CLU_007207_0_0_9"/>
<organism evidence="6 7">
    <name type="scientific">[Bacteroides] pectinophilus ATCC 43243</name>
    <dbReference type="NCBI Taxonomy" id="483218"/>
    <lineage>
        <taxon>Bacteria</taxon>
        <taxon>Bacillati</taxon>
        <taxon>Bacillota</taxon>
        <taxon>Clostridia</taxon>
        <taxon>Eubacteriales</taxon>
    </lineage>
</organism>
<reference evidence="6 7" key="2">
    <citation type="submission" date="2008-11" db="EMBL/GenBank/DDBJ databases">
        <authorList>
            <person name="Fulton L."/>
            <person name="Clifton S."/>
            <person name="Fulton B."/>
            <person name="Xu J."/>
            <person name="Minx P."/>
            <person name="Pepin K.H."/>
            <person name="Johnson M."/>
            <person name="Bhonagiri V."/>
            <person name="Nash W.E."/>
            <person name="Mardis E.R."/>
            <person name="Wilson R.K."/>
        </authorList>
    </citation>
    <scope>NUCLEOTIDE SEQUENCE [LARGE SCALE GENOMIC DNA]</scope>
    <source>
        <strain evidence="6 7">ATCC 43243</strain>
    </source>
</reference>
<dbReference type="GO" id="GO:0004022">
    <property type="term" value="F:alcohol dehydrogenase (NAD+) activity"/>
    <property type="evidence" value="ECO:0007669"/>
    <property type="project" value="UniProtKB-ARBA"/>
</dbReference>
<accession>B7AVA9</accession>
<dbReference type="eggNOG" id="COG1454">
    <property type="taxonomic scope" value="Bacteria"/>
</dbReference>
<dbReference type="Proteomes" id="UP000003136">
    <property type="component" value="Unassembled WGS sequence"/>
</dbReference>
<dbReference type="SUPFAM" id="SSF56796">
    <property type="entry name" value="Dehydroquinate synthase-like"/>
    <property type="match status" value="1"/>
</dbReference>
<feature type="domain" description="Fe-containing alcohol dehydrogenase-like C-terminal" evidence="5">
    <location>
        <begin position="193"/>
        <end position="397"/>
    </location>
</feature>
<dbReference type="STRING" id="483218.BACPEC_02657"/>
<evidence type="ECO:0000259" key="4">
    <source>
        <dbReference type="Pfam" id="PF00465"/>
    </source>
</evidence>
<dbReference type="Gene3D" id="1.20.1090.10">
    <property type="entry name" value="Dehydroquinate synthase-like - alpha domain"/>
    <property type="match status" value="1"/>
</dbReference>
<keyword evidence="3" id="KW-0520">NAD</keyword>
<dbReference type="PANTHER" id="PTHR11496:SF102">
    <property type="entry name" value="ALCOHOL DEHYDROGENASE 4"/>
    <property type="match status" value="1"/>
</dbReference>
<dbReference type="CDD" id="cd08551">
    <property type="entry name" value="Fe-ADH"/>
    <property type="match status" value="1"/>
</dbReference>
<dbReference type="Pfam" id="PF00465">
    <property type="entry name" value="Fe-ADH"/>
    <property type="match status" value="1"/>
</dbReference>
<evidence type="ECO:0000256" key="2">
    <source>
        <dbReference type="ARBA" id="ARBA00023002"/>
    </source>
</evidence>
<dbReference type="PANTHER" id="PTHR11496">
    <property type="entry name" value="ALCOHOL DEHYDROGENASE"/>
    <property type="match status" value="1"/>
</dbReference>
<evidence type="ECO:0000313" key="7">
    <source>
        <dbReference type="Proteomes" id="UP000003136"/>
    </source>
</evidence>
<keyword evidence="7" id="KW-1185">Reference proteome</keyword>
<evidence type="ECO:0000256" key="3">
    <source>
        <dbReference type="ARBA" id="ARBA00023027"/>
    </source>
</evidence>
<dbReference type="GO" id="GO:0046872">
    <property type="term" value="F:metal ion binding"/>
    <property type="evidence" value="ECO:0007669"/>
    <property type="project" value="InterPro"/>
</dbReference>
<evidence type="ECO:0000256" key="1">
    <source>
        <dbReference type="ARBA" id="ARBA00007358"/>
    </source>
</evidence>
<dbReference type="InterPro" id="IPR001670">
    <property type="entry name" value="ADH_Fe/GldA"/>
</dbReference>
<comment type="caution">
    <text evidence="6">The sequence shown here is derived from an EMBL/GenBank/DDBJ whole genome shotgun (WGS) entry which is preliminary data.</text>
</comment>
<dbReference type="InterPro" id="IPR039697">
    <property type="entry name" value="Alcohol_dehydrogenase_Fe"/>
</dbReference>
<protein>
    <submittedName>
        <fullName evidence="6">Uncharacterized protein</fullName>
    </submittedName>
</protein>
<dbReference type="AlphaFoldDB" id="B7AVA9"/>
<dbReference type="EMBL" id="ABVQ01000037">
    <property type="protein sequence ID" value="EEC56150.1"/>
    <property type="molecule type" value="Genomic_DNA"/>
</dbReference>
<dbReference type="FunFam" id="3.40.50.1970:FF:000003">
    <property type="entry name" value="Alcohol dehydrogenase, iron-containing"/>
    <property type="match status" value="1"/>
</dbReference>
<dbReference type="InterPro" id="IPR018211">
    <property type="entry name" value="ADH_Fe_CS"/>
</dbReference>
<gene>
    <name evidence="6" type="ORF">BACPEC_02657</name>
</gene>
<dbReference type="InterPro" id="IPR056798">
    <property type="entry name" value="ADH_Fe_C"/>
</dbReference>
<sequence>MENIMNEFGFSIPQNITVGRGTLGKLGEAAKKLGGTHAFIISGPHLDKMGLVARAEGYLEDAGIKADAYTDIEANPSVTTVEKATEAFRASGADFIVAFGGGSPMDVAKAVGVVAKYGGSITDYEGAHKVPGKIVPLIAIPTTAGTGSEVTAFSVITDHSRDYKLTVFSYELLPAYAILDAQLLTTAPAGVAAACGIDAFIHAEEAYISTAASPFSDAMAEKAMELIGGNIRRFVANRTDIEAAEAMLTGSLFAGIAFSYARLGNVHAMSHPVSAFFDVPHGVANAVLLPVIAEYNALADHGKYIKIYNYISKIPAYADEFEPEMLADAIRELCASIGIPKNLTEAVNNACKNGEISREQIEEKIPAMAADAMKSGNIAVNPRASRQSDIEALYMKAL</sequence>